<evidence type="ECO:0000313" key="7">
    <source>
        <dbReference type="Proteomes" id="UP000078560"/>
    </source>
</evidence>
<comment type="similarity">
    <text evidence="1">Belongs to the 14-3-3 family.</text>
</comment>
<dbReference type="InterPro" id="IPR036815">
    <property type="entry name" value="14-3-3_dom_sf"/>
</dbReference>
<feature type="region of interest" description="Disordered" evidence="2">
    <location>
        <begin position="410"/>
        <end position="431"/>
    </location>
</feature>
<evidence type="ECO:0000256" key="1">
    <source>
        <dbReference type="ARBA" id="ARBA00006141"/>
    </source>
</evidence>
<dbReference type="Proteomes" id="UP000078560">
    <property type="component" value="Unassembled WGS sequence"/>
</dbReference>
<feature type="compositionally biased region" description="Basic and acidic residues" evidence="2">
    <location>
        <begin position="410"/>
        <end position="429"/>
    </location>
</feature>
<name>A0A1A8WXA3_PLAOA</name>
<proteinExistence type="inferred from homology"/>
<dbReference type="Proteomes" id="UP000078546">
    <property type="component" value="Unassembled WGS sequence"/>
</dbReference>
<feature type="compositionally biased region" description="Basic and acidic residues" evidence="2">
    <location>
        <begin position="116"/>
        <end position="128"/>
    </location>
</feature>
<evidence type="ECO:0000313" key="6">
    <source>
        <dbReference type="Proteomes" id="UP000078546"/>
    </source>
</evidence>
<evidence type="ECO:0000313" key="5">
    <source>
        <dbReference type="EMBL" id="SBS97587.1"/>
    </source>
</evidence>
<accession>A0A1A8WXA3</accession>
<reference evidence="5" key="2">
    <citation type="submission" date="2016-05" db="EMBL/GenBank/DDBJ databases">
        <authorList>
            <person name="Lavstsen T."/>
            <person name="Jespersen J.S."/>
        </authorList>
    </citation>
    <scope>NUCLEOTIDE SEQUENCE [LARGE SCALE GENOMIC DNA]</scope>
</reference>
<dbReference type="EMBL" id="FLQU01000575">
    <property type="protein sequence ID" value="SBS87429.1"/>
    <property type="molecule type" value="Genomic_DNA"/>
</dbReference>
<protein>
    <submittedName>
        <fullName evidence="5">14-3-3 protein, putative</fullName>
    </submittedName>
</protein>
<feature type="compositionally biased region" description="Polar residues" evidence="2">
    <location>
        <begin position="13"/>
        <end position="30"/>
    </location>
</feature>
<evidence type="ECO:0000259" key="3">
    <source>
        <dbReference type="Pfam" id="PF00244"/>
    </source>
</evidence>
<dbReference type="EMBL" id="FLQV01000726">
    <property type="protein sequence ID" value="SBS97587.1"/>
    <property type="molecule type" value="Genomic_DNA"/>
</dbReference>
<evidence type="ECO:0000313" key="4">
    <source>
        <dbReference type="EMBL" id="SBS87429.1"/>
    </source>
</evidence>
<feature type="region of interest" description="Disordered" evidence="2">
    <location>
        <begin position="1"/>
        <end position="47"/>
    </location>
</feature>
<organism evidence="5 6">
    <name type="scientific">Plasmodium ovale curtisi</name>
    <dbReference type="NCBI Taxonomy" id="864141"/>
    <lineage>
        <taxon>Eukaryota</taxon>
        <taxon>Sar</taxon>
        <taxon>Alveolata</taxon>
        <taxon>Apicomplexa</taxon>
        <taxon>Aconoidasida</taxon>
        <taxon>Haemosporida</taxon>
        <taxon>Plasmodiidae</taxon>
        <taxon>Plasmodium</taxon>
        <taxon>Plasmodium (Plasmodium)</taxon>
    </lineage>
</organism>
<feature type="domain" description="14-3-3" evidence="3">
    <location>
        <begin position="429"/>
        <end position="590"/>
    </location>
</feature>
<gene>
    <name evidence="5" type="ORF">POVCU1_039360</name>
    <name evidence="4" type="ORF">POVCU2_0042620</name>
</gene>
<dbReference type="Pfam" id="PF00244">
    <property type="entry name" value="14-3-3"/>
    <property type="match status" value="1"/>
</dbReference>
<dbReference type="InterPro" id="IPR023410">
    <property type="entry name" value="14-3-3_domain"/>
</dbReference>
<dbReference type="SUPFAM" id="SSF48445">
    <property type="entry name" value="14-3-3 protein"/>
    <property type="match status" value="1"/>
</dbReference>
<dbReference type="Gene3D" id="1.20.190.20">
    <property type="entry name" value="14-3-3 domain"/>
    <property type="match status" value="1"/>
</dbReference>
<feature type="region of interest" description="Disordered" evidence="2">
    <location>
        <begin position="116"/>
        <end position="143"/>
    </location>
</feature>
<sequence length="603" mass="69835">MKPVEKRARRAVPSSSFMDTKQRTVSQNEKSGLFSPGKENYRKTVGGEGKKKLMINVMKVTQKNAENAKGKDNLSNTRGQECKTGAGEMVASKTMASEMVAGKMIEGEMVEGKMMKGENNNRKKEKDGHAKRREKGVHSTHSSVNMNIDKEDFKVNNLSPQLLESYRSNYNANLAKKITNLSKIKNAKKYTEVNKTKIQLENKLREKNSSATYEMRRHCKSKPKVPKIVQTFDNPEQNVCITTQFNNPRIYSDIDINIENQCEENMQTDKGENPSIGENAQPTQHEVDVEAVEGIKKKVFRKYKDLLGEHINNMRTIIYSKANEPLQVEMNRENIYNFLKLTYKYANYKSSITYAILLLLDRLNNPETELEEKEKEDLENAIRAYSYHSAMSYKYAFKAYHNRDKRDYMKEGEKRGEKSGENGNGKDGEESQAQARKNICSEIGMKIKSQFLLNCEVIINIINCIFYTISEEKKKIYYIYLNANLYKIISDITETGVKYKYEYLAKETYKKAFDLGQMYLPPIDLNFLQLASNYIYFLYFNLGHEKKALTICVDIFDKTSNLLDSIENHEKAEKCLRILSKMRYNIKRWSKKTNKNSILFLTF</sequence>
<dbReference type="AlphaFoldDB" id="A0A1A8WXA3"/>
<reference evidence="6 7" key="1">
    <citation type="submission" date="2016-05" db="EMBL/GenBank/DDBJ databases">
        <authorList>
            <person name="Naeem Raeece"/>
        </authorList>
    </citation>
    <scope>NUCLEOTIDE SEQUENCE [LARGE SCALE GENOMIC DNA]</scope>
</reference>
<evidence type="ECO:0000256" key="2">
    <source>
        <dbReference type="SAM" id="MobiDB-lite"/>
    </source>
</evidence>